<sequence>MRYKLWFATDPEEEQFKEIQDKIGKIENSIARLQEGQLKCGVKLRGGRRKKDVLGNAGGDVGGWDHPIDSSYDYVDTMFKKKRIGSPIRLENMAGRYGVPAGRR</sequence>
<protein>
    <submittedName>
        <fullName evidence="2">Toxin</fullName>
    </submittedName>
</protein>
<evidence type="ECO:0000313" key="1">
    <source>
        <dbReference type="Proteomes" id="UP000050741"/>
    </source>
</evidence>
<reference evidence="2" key="3">
    <citation type="submission" date="2016-06" db="UniProtKB">
        <authorList>
            <consortium name="WormBaseParasite"/>
        </authorList>
    </citation>
    <scope>IDENTIFICATION</scope>
</reference>
<dbReference type="Proteomes" id="UP000050741">
    <property type="component" value="Unassembled WGS sequence"/>
</dbReference>
<name>A0A183BT91_GLOPA</name>
<dbReference type="AlphaFoldDB" id="A0A183BT91"/>
<reference evidence="1" key="1">
    <citation type="submission" date="2013-12" db="EMBL/GenBank/DDBJ databases">
        <authorList>
            <person name="Aslett M."/>
        </authorList>
    </citation>
    <scope>NUCLEOTIDE SEQUENCE [LARGE SCALE GENOMIC DNA]</scope>
    <source>
        <strain evidence="1">Lindley</strain>
    </source>
</reference>
<accession>A0A183BT91</accession>
<reference evidence="1" key="2">
    <citation type="submission" date="2014-05" db="EMBL/GenBank/DDBJ databases">
        <title>The genome and life-stage specific transcriptomes of Globodera pallida elucidate key aspects of plant parasitism by a cyst nematode.</title>
        <authorList>
            <person name="Cotton J.A."/>
            <person name="Lilley C.J."/>
            <person name="Jones L.M."/>
            <person name="Kikuchi T."/>
            <person name="Reid A.J."/>
            <person name="Thorpe P."/>
            <person name="Tsai I.J."/>
            <person name="Beasley H."/>
            <person name="Blok V."/>
            <person name="Cock P.J.A."/>
            <person name="Van den Akker S.E."/>
            <person name="Holroyd N."/>
            <person name="Hunt M."/>
            <person name="Mantelin S."/>
            <person name="Naghra H."/>
            <person name="Pain A."/>
            <person name="Palomares-Rius J.E."/>
            <person name="Zarowiecki M."/>
            <person name="Berriman M."/>
            <person name="Jones J.T."/>
            <person name="Urwin P.E."/>
        </authorList>
    </citation>
    <scope>NUCLEOTIDE SEQUENCE [LARGE SCALE GENOMIC DNA]</scope>
    <source>
        <strain evidence="1">Lindley</strain>
    </source>
</reference>
<dbReference type="WBParaSite" id="GPLIN_000382700">
    <property type="protein sequence ID" value="GPLIN_000382700"/>
    <property type="gene ID" value="GPLIN_000382700"/>
</dbReference>
<organism evidence="1 2">
    <name type="scientific">Globodera pallida</name>
    <name type="common">Potato cyst nematode worm</name>
    <name type="synonym">Heterodera pallida</name>
    <dbReference type="NCBI Taxonomy" id="36090"/>
    <lineage>
        <taxon>Eukaryota</taxon>
        <taxon>Metazoa</taxon>
        <taxon>Ecdysozoa</taxon>
        <taxon>Nematoda</taxon>
        <taxon>Chromadorea</taxon>
        <taxon>Rhabditida</taxon>
        <taxon>Tylenchina</taxon>
        <taxon>Tylenchomorpha</taxon>
        <taxon>Tylenchoidea</taxon>
        <taxon>Heteroderidae</taxon>
        <taxon>Heteroderinae</taxon>
        <taxon>Globodera</taxon>
    </lineage>
</organism>
<proteinExistence type="predicted"/>
<keyword evidence="1" id="KW-1185">Reference proteome</keyword>
<evidence type="ECO:0000313" key="2">
    <source>
        <dbReference type="WBParaSite" id="GPLIN_000382700"/>
    </source>
</evidence>